<dbReference type="PANTHER" id="PTHR12131:SF1">
    <property type="entry name" value="ATP-DEPENDENT RNA HELICASE SUPV3L1, MITOCHONDRIAL-RELATED"/>
    <property type="match status" value="1"/>
</dbReference>
<dbReference type="GO" id="GO:0016787">
    <property type="term" value="F:hydrolase activity"/>
    <property type="evidence" value="ECO:0007669"/>
    <property type="project" value="UniProtKB-KW"/>
</dbReference>
<dbReference type="Gene3D" id="1.10.3380.30">
    <property type="match status" value="1"/>
</dbReference>
<name>A0A132N891_9ACTN</name>
<reference evidence="9" key="3">
    <citation type="submission" date="2015-04" db="EMBL/GenBank/DDBJ databases">
        <title>Physiological reanalysis, assessment of diazotrophy, and genome sequences of multiple isolates of Streptomyces thermoautotrophicus.</title>
        <authorList>
            <person name="MacKellar D.C."/>
            <person name="Lieber L."/>
            <person name="Norman J."/>
            <person name="Bolger A."/>
            <person name="Tobin C."/>
            <person name="Murray J.W."/>
            <person name="Woodward J."/>
            <person name="Friesen M."/>
            <person name="Prell J."/>
        </authorList>
    </citation>
    <scope>NUCLEOTIDE SEQUENCE [LARGE SCALE GENOMIC DNA]</scope>
    <source>
        <strain evidence="9">H1</strain>
    </source>
</reference>
<dbReference type="SMART" id="SM00487">
    <property type="entry name" value="DEXDc"/>
    <property type="match status" value="1"/>
</dbReference>
<dbReference type="InterPro" id="IPR050699">
    <property type="entry name" value="RNA-DNA_Helicase"/>
</dbReference>
<evidence type="ECO:0000259" key="8">
    <source>
        <dbReference type="PROSITE" id="PS51194"/>
    </source>
</evidence>
<organism evidence="10 12">
    <name type="scientific">Carbonactinospora thermoautotrophica</name>
    <dbReference type="NCBI Taxonomy" id="1469144"/>
    <lineage>
        <taxon>Bacteria</taxon>
        <taxon>Bacillati</taxon>
        <taxon>Actinomycetota</taxon>
        <taxon>Actinomycetes</taxon>
        <taxon>Kitasatosporales</taxon>
        <taxon>Carbonactinosporaceae</taxon>
        <taxon>Carbonactinospora</taxon>
    </lineage>
</organism>
<dbReference type="EMBL" id="LAXD01000001">
    <property type="protein sequence ID" value="KWX01269.1"/>
    <property type="molecule type" value="Genomic_DNA"/>
</dbReference>
<dbReference type="Proteomes" id="UP000070659">
    <property type="component" value="Unassembled WGS sequence"/>
</dbReference>
<dbReference type="Proteomes" id="UP000070188">
    <property type="component" value="Unassembled WGS sequence"/>
</dbReference>
<sequence length="910" mass="101896">MSMPSPAERYAAARRRNHEAKTALASFRELYPFELDPFQVDACRALEAGHGVLVAAPTGSGKTVVGEFAVHLALQEGRKCFYTTPIKALSNQKYSDLVRRYGPQTVGLLTGDNTINSEAPVVVMTTEVLRNMLYAGSDTLRGLGYVVMDEVHYLSDRFRGAVWEEVIIHLPDSVRLVSLSATVSNAEEFADWLVAVRGDTTVIVDEHRPVPLWQHVLVGGRLYDLFVDEEQQKVNPELVRLAREEGRFTRISPRGGRNRRGMGRFYTPSRVEVIEKLNAEGLLPAITFIFSRAGCDAAVLQCLHAGLRLNGPEERETIRRYVEERCAEIPPEDLGVLGYWEWLEGLERGIAAHHAGMLPTFKEVVEELFARGLVKAVFATETLALGINMPARSVVLEKLVKWNGETHADITPGEYTQLTGRAGRRGIDVEGHAVVLWQPGFDPRALAGLASTRTYPLRSSFRPSYNMAVNLVGQFGRQRARDLLETSFAQFQADRAVVGLARQVQRNLEGLEGYREAMTCHLGDFEEYSRLRRQLSDREAELARRGKQQQRAEAVASLERLRIGDVIMVPGGRRQGLAVVLDPGIAAGLEGPRPTVLTVDRQVKRLSVVDFPTPVEPLARMRVPKKFNWRSPQARRDLASALREHAPAEPVKPRRGHSLAADDPEIARLRKAIRQHPCHRCADREEHARWAERYWRLKKETDQLERRIQGRTNTIARTFDRVCAALTQLGYLDEADGGELTVTPQGELLSRLYTELDLLAAECLRAGLWDRLTPAELAACVSVLVYESRQPDDVGPLRLPGGKVRDTLEAMVRLWGRLDTMEKDHHLDFLREPDLGFAWPVYRWACGHRLEAVLTDSDLPAGDFVRWTKQVIDLLDQISDAVPDDAPVRKTAHAAVDALRRGVVAYSSVG</sequence>
<accession>A0A132N891</accession>
<dbReference type="InterPro" id="IPR058621">
    <property type="entry name" value="SH3_HelY"/>
</dbReference>
<comment type="caution">
    <text evidence="10">The sequence shown here is derived from an EMBL/GenBank/DDBJ whole genome shotgun (WGS) entry which is preliminary data.</text>
</comment>
<reference evidence="11" key="2">
    <citation type="submission" date="2015-04" db="EMBL/GenBank/DDBJ databases">
        <title>Physiological reanalysis, assessment of diazotrophy, and genome sequences of multiple isolates of Streptomyces thermoautotrophicus.</title>
        <authorList>
            <person name="MacKellar D.C."/>
            <person name="Lieber L."/>
            <person name="Norman J."/>
            <person name="Bolger A."/>
            <person name="Tobin C."/>
            <person name="Murray J.W."/>
            <person name="Chang R."/>
            <person name="Ford T."/>
            <person name="Nguyen P.Q."/>
            <person name="Woodward J."/>
            <person name="Permingeat H."/>
            <person name="Joshi N.S."/>
            <person name="Silver P.A."/>
            <person name="Usadel B."/>
            <person name="Rutherford A.W."/>
            <person name="Friesen M."/>
            <person name="Prell J."/>
        </authorList>
    </citation>
    <scope>NUCLEOTIDE SEQUENCE [LARGE SCALE GENOMIC DNA]</scope>
    <source>
        <strain evidence="11">H1</strain>
    </source>
</reference>
<dbReference type="GO" id="GO:0005524">
    <property type="term" value="F:ATP binding"/>
    <property type="evidence" value="ECO:0007669"/>
    <property type="project" value="UniProtKB-KW"/>
</dbReference>
<dbReference type="AlphaFoldDB" id="A0A132N891"/>
<feature type="domain" description="Helicase C-terminal" evidence="8">
    <location>
        <begin position="269"/>
        <end position="473"/>
    </location>
</feature>
<dbReference type="PANTHER" id="PTHR12131">
    <property type="entry name" value="ATP-DEPENDENT RNA AND DNA HELICASE"/>
    <property type="match status" value="1"/>
</dbReference>
<protein>
    <recommendedName>
        <fullName evidence="6">Probable helicase HelY</fullName>
    </recommendedName>
</protein>
<dbReference type="InterPro" id="IPR012961">
    <property type="entry name" value="Ski2/MTR4_C"/>
</dbReference>
<evidence type="ECO:0000313" key="10">
    <source>
        <dbReference type="EMBL" id="KWX05752.1"/>
    </source>
</evidence>
<dbReference type="SMART" id="SM01142">
    <property type="entry name" value="DSHCT"/>
    <property type="match status" value="1"/>
</dbReference>
<evidence type="ECO:0000256" key="3">
    <source>
        <dbReference type="ARBA" id="ARBA00022801"/>
    </source>
</evidence>
<keyword evidence="4 10" id="KW-0347">Helicase</keyword>
<dbReference type="GO" id="GO:0055087">
    <property type="term" value="C:Ski complex"/>
    <property type="evidence" value="ECO:0007669"/>
    <property type="project" value="TreeGrafter"/>
</dbReference>
<evidence type="ECO:0000256" key="4">
    <source>
        <dbReference type="ARBA" id="ARBA00022806"/>
    </source>
</evidence>
<dbReference type="GO" id="GO:0004386">
    <property type="term" value="F:helicase activity"/>
    <property type="evidence" value="ECO:0007669"/>
    <property type="project" value="UniProtKB-KW"/>
</dbReference>
<dbReference type="FunFam" id="3.40.50.300:FF:000190">
    <property type="entry name" value="ATP-dependent RNA helicase"/>
    <property type="match status" value="1"/>
</dbReference>
<keyword evidence="11" id="KW-1185">Reference proteome</keyword>
<dbReference type="Pfam" id="PF00270">
    <property type="entry name" value="DEAD"/>
    <property type="match status" value="1"/>
</dbReference>
<proteinExistence type="inferred from homology"/>
<dbReference type="OrthoDB" id="3229913at2"/>
<dbReference type="Gene3D" id="3.40.50.300">
    <property type="entry name" value="P-loop containing nucleotide triphosphate hydrolases"/>
    <property type="match status" value="2"/>
</dbReference>
<evidence type="ECO:0000256" key="2">
    <source>
        <dbReference type="ARBA" id="ARBA00022741"/>
    </source>
</evidence>
<dbReference type="InterPro" id="IPR011545">
    <property type="entry name" value="DEAD/DEAH_box_helicase_dom"/>
</dbReference>
<evidence type="ECO:0000256" key="1">
    <source>
        <dbReference type="ARBA" id="ARBA00010140"/>
    </source>
</evidence>
<dbReference type="GO" id="GO:0070478">
    <property type="term" value="P:nuclear-transcribed mRNA catabolic process, 3'-5' exonucleolytic nonsense-mediated decay"/>
    <property type="evidence" value="ECO:0007669"/>
    <property type="project" value="TreeGrafter"/>
</dbReference>
<evidence type="ECO:0000259" key="7">
    <source>
        <dbReference type="PROSITE" id="PS51192"/>
    </source>
</evidence>
<evidence type="ECO:0000313" key="12">
    <source>
        <dbReference type="Proteomes" id="UP000070659"/>
    </source>
</evidence>
<dbReference type="CDD" id="cd18795">
    <property type="entry name" value="SF2_C_Ski2"/>
    <property type="match status" value="1"/>
</dbReference>
<evidence type="ECO:0000256" key="6">
    <source>
        <dbReference type="ARBA" id="ARBA00067911"/>
    </source>
</evidence>
<dbReference type="SUPFAM" id="SSF52540">
    <property type="entry name" value="P-loop containing nucleoside triphosphate hydrolases"/>
    <property type="match status" value="1"/>
</dbReference>
<dbReference type="InterPro" id="IPR001650">
    <property type="entry name" value="Helicase_C-like"/>
</dbReference>
<comment type="similarity">
    <text evidence="1">Belongs to the helicase family. SKI2 subfamily.</text>
</comment>
<keyword evidence="2" id="KW-0547">Nucleotide-binding</keyword>
<dbReference type="PROSITE" id="PS51194">
    <property type="entry name" value="HELICASE_CTER"/>
    <property type="match status" value="1"/>
</dbReference>
<gene>
    <name evidence="9" type="ORF">LI90_2297</name>
    <name evidence="10" type="ORF">TH66_01625</name>
</gene>
<keyword evidence="3" id="KW-0378">Hydrolase</keyword>
<evidence type="ECO:0000313" key="11">
    <source>
        <dbReference type="Proteomes" id="UP000070188"/>
    </source>
</evidence>
<dbReference type="InterPro" id="IPR014001">
    <property type="entry name" value="Helicase_ATP-bd"/>
</dbReference>
<feature type="domain" description="Helicase ATP-binding" evidence="7">
    <location>
        <begin position="43"/>
        <end position="201"/>
    </location>
</feature>
<evidence type="ECO:0000256" key="5">
    <source>
        <dbReference type="ARBA" id="ARBA00022840"/>
    </source>
</evidence>
<dbReference type="EMBL" id="JYIJ01000010">
    <property type="protein sequence ID" value="KWX05752.1"/>
    <property type="molecule type" value="Genomic_DNA"/>
</dbReference>
<dbReference type="PATRIC" id="fig|1469144.10.peg.2496"/>
<dbReference type="SMART" id="SM00490">
    <property type="entry name" value="HELICc"/>
    <property type="match status" value="1"/>
</dbReference>
<keyword evidence="5" id="KW-0067">ATP-binding</keyword>
<dbReference type="FunFam" id="1.10.3380.30:FF:000012">
    <property type="entry name" value="Probable helicase HelY"/>
    <property type="match status" value="1"/>
</dbReference>
<dbReference type="Pfam" id="PF08148">
    <property type="entry name" value="DSHCT"/>
    <property type="match status" value="1"/>
</dbReference>
<dbReference type="STRING" id="1469144.LI90_2297"/>
<dbReference type="PROSITE" id="PS51192">
    <property type="entry name" value="HELICASE_ATP_BIND_1"/>
    <property type="match status" value="1"/>
</dbReference>
<dbReference type="InterPro" id="IPR027417">
    <property type="entry name" value="P-loop_NTPase"/>
</dbReference>
<dbReference type="Pfam" id="PF00271">
    <property type="entry name" value="Helicase_C"/>
    <property type="match status" value="1"/>
</dbReference>
<reference evidence="10 12" key="1">
    <citation type="submission" date="2015-02" db="EMBL/GenBank/DDBJ databases">
        <title>Physiological reanalysis, assessment of diazotrophy, and genome sequences of multiple isolates of Streptomyces thermoautotrophicus.</title>
        <authorList>
            <person name="MacKellar D.C."/>
            <person name="Lieber L."/>
            <person name="Norman J."/>
            <person name="Bolger A."/>
            <person name="Tobin C."/>
            <person name="Murray J.W."/>
            <person name="Prell J."/>
        </authorList>
    </citation>
    <scope>NUCLEOTIDE SEQUENCE [LARGE SCALE GENOMIC DNA]</scope>
    <source>
        <strain evidence="10 12">UBT1</strain>
    </source>
</reference>
<evidence type="ECO:0000313" key="9">
    <source>
        <dbReference type="EMBL" id="KWX01269.1"/>
    </source>
</evidence>
<dbReference type="GO" id="GO:0003676">
    <property type="term" value="F:nucleic acid binding"/>
    <property type="evidence" value="ECO:0007669"/>
    <property type="project" value="InterPro"/>
</dbReference>
<dbReference type="Pfam" id="PF26090">
    <property type="entry name" value="SH3_HelY"/>
    <property type="match status" value="1"/>
</dbReference>